<dbReference type="InParanoid" id="A0A167R0F2"/>
<dbReference type="GeneID" id="28990848"/>
<evidence type="ECO:0000313" key="1">
    <source>
        <dbReference type="EMBL" id="OAD80558.1"/>
    </source>
</evidence>
<gene>
    <name evidence="1" type="ORF">PHYBLDRAFT_138117</name>
</gene>
<reference evidence="2" key="1">
    <citation type="submission" date="2015-06" db="EMBL/GenBank/DDBJ databases">
        <title>Expansion of signal transduction pathways in fungi by whole-genome duplication.</title>
        <authorList>
            <consortium name="DOE Joint Genome Institute"/>
            <person name="Corrochano L.M."/>
            <person name="Kuo A."/>
            <person name="Marcet-Houben M."/>
            <person name="Polaino S."/>
            <person name="Salamov A."/>
            <person name="Villalobos J.M."/>
            <person name="Alvarez M.I."/>
            <person name="Avalos J."/>
            <person name="Benito E.P."/>
            <person name="Benoit I."/>
            <person name="Burger G."/>
            <person name="Camino L.P."/>
            <person name="Canovas D."/>
            <person name="Cerda-Olmedo E."/>
            <person name="Cheng J.-F."/>
            <person name="Dominguez A."/>
            <person name="Elias M."/>
            <person name="Eslava A.P."/>
            <person name="Glaser F."/>
            <person name="Grimwood J."/>
            <person name="Gutierrez G."/>
            <person name="Heitman J."/>
            <person name="Henrissat B."/>
            <person name="Iturriaga E.A."/>
            <person name="Lang B.F."/>
            <person name="Lavin J.L."/>
            <person name="Lee S."/>
            <person name="Li W."/>
            <person name="Lindquist E."/>
            <person name="Lopez-Garcia S."/>
            <person name="Luque E.M."/>
            <person name="Marcos A.T."/>
            <person name="Martin J."/>
            <person name="McCluskey K."/>
            <person name="Medina H.R."/>
            <person name="Miralles-Duran A."/>
            <person name="Miyazaki A."/>
            <person name="Munoz-Torres E."/>
            <person name="Oguiza J.A."/>
            <person name="Ohm R."/>
            <person name="Olmedo M."/>
            <person name="Orejas M."/>
            <person name="Ortiz-Castellanos L."/>
            <person name="Pisabarro A.G."/>
            <person name="Rodriguez-Romero J."/>
            <person name="Ruiz-Herrera J."/>
            <person name="Ruiz-Vazquez R."/>
            <person name="Sanz C."/>
            <person name="Schackwitz W."/>
            <person name="Schmutz J."/>
            <person name="Shahriari M."/>
            <person name="Shelest E."/>
            <person name="Silva-Franco F."/>
            <person name="Soanes D."/>
            <person name="Syed K."/>
            <person name="Tagua V.G."/>
            <person name="Talbot N.J."/>
            <person name="Thon M."/>
            <person name="De vries R.P."/>
            <person name="Wiebenga A."/>
            <person name="Yadav J.S."/>
            <person name="Braun E.L."/>
            <person name="Baker S."/>
            <person name="Garre V."/>
            <person name="Horwitz B."/>
            <person name="Torres-Martinez S."/>
            <person name="Idnurm A."/>
            <person name="Herrera-Estrella A."/>
            <person name="Gabaldon T."/>
            <person name="Grigoriev I.V."/>
        </authorList>
    </citation>
    <scope>NUCLEOTIDE SEQUENCE [LARGE SCALE GENOMIC DNA]</scope>
    <source>
        <strain evidence="2">NRRL 1555(-)</strain>
    </source>
</reference>
<protein>
    <submittedName>
        <fullName evidence="1">Uncharacterized protein</fullName>
    </submittedName>
</protein>
<organism evidence="1 2">
    <name type="scientific">Phycomyces blakesleeanus (strain ATCC 8743b / DSM 1359 / FGSC 10004 / NBRC 33097 / NRRL 1555)</name>
    <dbReference type="NCBI Taxonomy" id="763407"/>
    <lineage>
        <taxon>Eukaryota</taxon>
        <taxon>Fungi</taxon>
        <taxon>Fungi incertae sedis</taxon>
        <taxon>Mucoromycota</taxon>
        <taxon>Mucoromycotina</taxon>
        <taxon>Mucoromycetes</taxon>
        <taxon>Mucorales</taxon>
        <taxon>Phycomycetaceae</taxon>
        <taxon>Phycomyces</taxon>
    </lineage>
</organism>
<dbReference type="EMBL" id="KV440971">
    <property type="protein sequence ID" value="OAD80558.1"/>
    <property type="molecule type" value="Genomic_DNA"/>
</dbReference>
<dbReference type="Proteomes" id="UP000077315">
    <property type="component" value="Unassembled WGS sequence"/>
</dbReference>
<dbReference type="RefSeq" id="XP_018298598.1">
    <property type="nucleotide sequence ID" value="XM_018429942.1"/>
</dbReference>
<proteinExistence type="predicted"/>
<evidence type="ECO:0000313" key="2">
    <source>
        <dbReference type="Proteomes" id="UP000077315"/>
    </source>
</evidence>
<sequence>MSPPTLSVNLYAISSRFRCTPARSPIYLPIGNLMESLTGQPGQPERMQRHS</sequence>
<name>A0A167R0F2_PHYB8</name>
<dbReference type="AlphaFoldDB" id="A0A167R0F2"/>
<dbReference type="VEuPathDB" id="FungiDB:PHYBLDRAFT_138117"/>
<keyword evidence="2" id="KW-1185">Reference proteome</keyword>
<accession>A0A167R0F2</accession>